<keyword evidence="2" id="KW-1185">Reference proteome</keyword>
<evidence type="ECO:0000313" key="2">
    <source>
        <dbReference type="Proteomes" id="UP000789366"/>
    </source>
</evidence>
<evidence type="ECO:0000313" key="1">
    <source>
        <dbReference type="EMBL" id="CAG8762974.1"/>
    </source>
</evidence>
<feature type="non-terminal residue" evidence="1">
    <location>
        <position position="312"/>
    </location>
</feature>
<sequence>AVKSISCEPQDRGELEGTLIIADFPNLQSINFYEQLIPSLTVINCPQLEQITLFQTYTEQIKVENCPQVKNLALVSNKLSTIDDTLHQLPNLRVLSVNNNRLTGLDISHNQKLISLSCDEGVQPIKELIDQIQTKERELASVREREQQQKTSELELEIQQLQELKSRLESGWQEREGELNEELGQLKQEKESLETQLQESETSLTNARQQLDSLKSEHQKQTQIIDLLGNLLSLLDENKYELNLSQAPSLKQKILDLDLAEQLTNKEQELAEQEVHQQSLTKLQQELQAQIMALAISSGLLSQQVEQLNNQL</sequence>
<dbReference type="EMBL" id="CAJVPW010049410">
    <property type="protein sequence ID" value="CAG8762974.1"/>
    <property type="molecule type" value="Genomic_DNA"/>
</dbReference>
<dbReference type="Proteomes" id="UP000789366">
    <property type="component" value="Unassembled WGS sequence"/>
</dbReference>
<feature type="non-terminal residue" evidence="1">
    <location>
        <position position="1"/>
    </location>
</feature>
<comment type="caution">
    <text evidence="1">The sequence shown here is derived from an EMBL/GenBank/DDBJ whole genome shotgun (WGS) entry which is preliminary data.</text>
</comment>
<reference evidence="1" key="1">
    <citation type="submission" date="2021-06" db="EMBL/GenBank/DDBJ databases">
        <authorList>
            <person name="Kallberg Y."/>
            <person name="Tangrot J."/>
            <person name="Rosling A."/>
        </authorList>
    </citation>
    <scope>NUCLEOTIDE SEQUENCE</scope>
    <source>
        <strain evidence="1">28 12/20/2015</strain>
    </source>
</reference>
<accession>A0ACA9QR27</accession>
<proteinExistence type="predicted"/>
<name>A0ACA9QR27_9GLOM</name>
<gene>
    <name evidence="1" type="ORF">SPELUC_LOCUS15268</name>
</gene>
<organism evidence="1 2">
    <name type="scientific">Cetraspora pellucida</name>
    <dbReference type="NCBI Taxonomy" id="1433469"/>
    <lineage>
        <taxon>Eukaryota</taxon>
        <taxon>Fungi</taxon>
        <taxon>Fungi incertae sedis</taxon>
        <taxon>Mucoromycota</taxon>
        <taxon>Glomeromycotina</taxon>
        <taxon>Glomeromycetes</taxon>
        <taxon>Diversisporales</taxon>
        <taxon>Gigasporaceae</taxon>
        <taxon>Cetraspora</taxon>
    </lineage>
</organism>
<protein>
    <submittedName>
        <fullName evidence="1">468_t:CDS:1</fullName>
    </submittedName>
</protein>